<keyword evidence="2" id="KW-0378">Hydrolase</keyword>
<proteinExistence type="inferred from homology"/>
<dbReference type="CDD" id="cd02588">
    <property type="entry name" value="HAD_L2-DEX"/>
    <property type="match status" value="1"/>
</dbReference>
<evidence type="ECO:0000313" key="4">
    <source>
        <dbReference type="Proteomes" id="UP001056035"/>
    </source>
</evidence>
<dbReference type="Gene3D" id="1.10.150.240">
    <property type="entry name" value="Putative phosphatase, domain 2"/>
    <property type="match status" value="1"/>
</dbReference>
<keyword evidence="4" id="KW-1185">Reference proteome</keyword>
<dbReference type="EMBL" id="CP098502">
    <property type="protein sequence ID" value="UTI64325.1"/>
    <property type="molecule type" value="Genomic_DNA"/>
</dbReference>
<protein>
    <submittedName>
        <fullName evidence="3">Haloacid dehalogenase type II</fullName>
    </submittedName>
</protein>
<dbReference type="InterPro" id="IPR006439">
    <property type="entry name" value="HAD-SF_hydro_IA"/>
</dbReference>
<evidence type="ECO:0000313" key="3">
    <source>
        <dbReference type="EMBL" id="UTI64325.1"/>
    </source>
</evidence>
<accession>A0ABY5DQM2</accession>
<dbReference type="PANTHER" id="PTHR43316:SF3">
    <property type="entry name" value="HALOACID DEHALOGENASE, TYPE II (AFU_ORTHOLOGUE AFUA_2G07750)-RELATED"/>
    <property type="match status" value="1"/>
</dbReference>
<gene>
    <name evidence="3" type="ORF">NBH00_23675</name>
</gene>
<dbReference type="InterPro" id="IPR023198">
    <property type="entry name" value="PGP-like_dom2"/>
</dbReference>
<dbReference type="SFLD" id="SFLDS00003">
    <property type="entry name" value="Haloacid_Dehalogenase"/>
    <property type="match status" value="1"/>
</dbReference>
<evidence type="ECO:0000256" key="2">
    <source>
        <dbReference type="ARBA" id="ARBA00022801"/>
    </source>
</evidence>
<dbReference type="SFLD" id="SFLDG01129">
    <property type="entry name" value="C1.5:_HAD__Beta-PGM__Phosphata"/>
    <property type="match status" value="1"/>
</dbReference>
<evidence type="ECO:0000256" key="1">
    <source>
        <dbReference type="ARBA" id="ARBA00008106"/>
    </source>
</evidence>
<sequence length="239" mass="24915">MPTTATESPAPGIVVFDVNGTLSDLSGLSRRLEQLGGRGELIGAMFTATLRDGFALTASGALADFADIAVPTLAAMLEGSDGLTLGAQTAAELVVAGMSELDLHPDIGPGMRQLAQAGVRILTLSNGAARVAESLLERAGLRDLVERCLSVSDAGHWKPDPRAYAYALERAGAKPHDVALVAVHPWDIDGARRAGLRTGWISRDARPYPPFFLPPDTTGRGLDELAAAWTTTPPPADGA</sequence>
<dbReference type="NCBIfam" id="TIGR01493">
    <property type="entry name" value="HAD-SF-IA-v2"/>
    <property type="match status" value="1"/>
</dbReference>
<dbReference type="Proteomes" id="UP001056035">
    <property type="component" value="Chromosome"/>
</dbReference>
<dbReference type="SUPFAM" id="SSF56784">
    <property type="entry name" value="HAD-like"/>
    <property type="match status" value="1"/>
</dbReference>
<dbReference type="InterPro" id="IPR006328">
    <property type="entry name" value="2-HAD"/>
</dbReference>
<dbReference type="InterPro" id="IPR036412">
    <property type="entry name" value="HAD-like_sf"/>
</dbReference>
<dbReference type="PRINTS" id="PR00413">
    <property type="entry name" value="HADHALOGNASE"/>
</dbReference>
<dbReference type="InterPro" id="IPR023214">
    <property type="entry name" value="HAD_sf"/>
</dbReference>
<dbReference type="Pfam" id="PF00702">
    <property type="entry name" value="Hydrolase"/>
    <property type="match status" value="1"/>
</dbReference>
<comment type="similarity">
    <text evidence="1">Belongs to the HAD-like hydrolase superfamily. S-2-haloalkanoic acid dehalogenase family.</text>
</comment>
<reference evidence="3 4" key="1">
    <citation type="submission" date="2022-06" db="EMBL/GenBank/DDBJ databases">
        <title>Paraconexibacter antarcticus.</title>
        <authorList>
            <person name="Kim C.S."/>
        </authorList>
    </citation>
    <scope>NUCLEOTIDE SEQUENCE [LARGE SCALE GENOMIC DNA]</scope>
    <source>
        <strain evidence="3 4">02-257</strain>
    </source>
</reference>
<dbReference type="InterPro" id="IPR051540">
    <property type="entry name" value="S-2-haloacid_dehalogenase"/>
</dbReference>
<dbReference type="Gene3D" id="3.40.50.1000">
    <property type="entry name" value="HAD superfamily/HAD-like"/>
    <property type="match status" value="1"/>
</dbReference>
<organism evidence="3 4">
    <name type="scientific">Paraconexibacter antarcticus</name>
    <dbReference type="NCBI Taxonomy" id="2949664"/>
    <lineage>
        <taxon>Bacteria</taxon>
        <taxon>Bacillati</taxon>
        <taxon>Actinomycetota</taxon>
        <taxon>Thermoleophilia</taxon>
        <taxon>Solirubrobacterales</taxon>
        <taxon>Paraconexibacteraceae</taxon>
        <taxon>Paraconexibacter</taxon>
    </lineage>
</organism>
<dbReference type="RefSeq" id="WP_254571031.1">
    <property type="nucleotide sequence ID" value="NZ_CP098502.1"/>
</dbReference>
<dbReference type="NCBIfam" id="TIGR01428">
    <property type="entry name" value="HAD_type_II"/>
    <property type="match status" value="1"/>
</dbReference>
<name>A0ABY5DQM2_9ACTN</name>
<dbReference type="PANTHER" id="PTHR43316">
    <property type="entry name" value="HYDROLASE, HALOACID DELAHOGENASE-RELATED"/>
    <property type="match status" value="1"/>
</dbReference>